<dbReference type="GO" id="GO:0046872">
    <property type="term" value="F:metal ion binding"/>
    <property type="evidence" value="ECO:0007669"/>
    <property type="project" value="UniProtKB-KW"/>
</dbReference>
<evidence type="ECO:0000313" key="9">
    <source>
        <dbReference type="EMBL" id="CAL4782168.1"/>
    </source>
</evidence>
<sequence length="723" mass="77704">MRLDLYLPSGRQVPVTTSEETLLYELKEIAQQRFGIAIQSLVSADGHLLEGARTLRDAALQDGDAVTVVAQAARIVSNRGSSAFALIRDDATVLTWGEPSRGGDSSSVEDQLVNVQQVRSSWCSFAAIRTDGSVVTWGDPKFGGDSSMVQDQLVRVQQIEASRRAFAALLADGSVVTWGDPDTGGDSSDIQEELKGVRQIEASYGAFAAILADGSVVTWGDIDAGGDCSKAQQQLKQVRQLRASHGSFAAILSDGRVVCWGNPDIDSESCQVPEGLCDVKEIHASGHAFAAMLADGSVVTWGDADFGGDSSMVKDQLKDVQQIQSSRRAFAALRQNGSVVTWGDLADVMPDNRINGLVGVCELCATSGAFAAKLVDGTVVTWGYKYVGGDCQEVSSRLRNVHQLSGSNGAFAALLEDGQIVTWGSPYAGGDSSGLQDMVVTQNVDGFHQASGSRNVLELHGSEVHAICLNRECGKRMEMEQLFVGEVDEFWSPEAKGWGIRWPEGDQDSDLQKAVRAQLQTLIQGKKDEKADKSDDSSSESTSSSDSTSSSAGPNQKRRNAAKTPKPLTEEEIADGPPSGRVPICPSCKIGILKPDGVYFGESLDKRILKRAIMQSLNSKVVMMVGTRGEVDPAAKLPIIAKRENDAKIIEVNIGSTRLSKHADIVLRGAAGEILPKLWKLVMEHPRRAEFQKQRERSVKLVKKVALNEVWATSIEKIASDEG</sequence>
<dbReference type="PANTHER" id="PTHR11085">
    <property type="entry name" value="NAD-DEPENDENT PROTEIN DEACYLASE SIRTUIN-5, MITOCHONDRIAL-RELATED"/>
    <property type="match status" value="1"/>
</dbReference>
<dbReference type="SUPFAM" id="SSF50985">
    <property type="entry name" value="RCC1/BLIP-II"/>
    <property type="match status" value="1"/>
</dbReference>
<feature type="compositionally biased region" description="Low complexity" evidence="4">
    <location>
        <begin position="539"/>
        <end position="552"/>
    </location>
</feature>
<proteinExistence type="predicted"/>
<dbReference type="InterPro" id="IPR000626">
    <property type="entry name" value="Ubiquitin-like_dom"/>
</dbReference>
<dbReference type="Proteomes" id="UP001152797">
    <property type="component" value="Unassembled WGS sequence"/>
</dbReference>
<dbReference type="InterPro" id="IPR026590">
    <property type="entry name" value="Ssirtuin_cat_dom"/>
</dbReference>
<comment type="caution">
    <text evidence="7">The sequence shown here is derived from an EMBL/GenBank/DDBJ whole genome shotgun (WGS) entry which is preliminary data.</text>
</comment>
<accession>A0A9P1CR87</accession>
<feature type="compositionally biased region" description="Basic and acidic residues" evidence="4">
    <location>
        <begin position="525"/>
        <end position="536"/>
    </location>
</feature>
<keyword evidence="1" id="KW-0808">Transferase</keyword>
<dbReference type="Gene3D" id="3.40.50.1220">
    <property type="entry name" value="TPP-binding domain"/>
    <property type="match status" value="2"/>
</dbReference>
<dbReference type="Gene3D" id="3.30.1600.10">
    <property type="entry name" value="SIR2/SIRT2 'Small Domain"/>
    <property type="match status" value="2"/>
</dbReference>
<feature type="active site" description="Proton acceptor" evidence="3">
    <location>
        <position position="460"/>
    </location>
</feature>
<keyword evidence="10" id="KW-1185">Reference proteome</keyword>
<evidence type="ECO:0000256" key="3">
    <source>
        <dbReference type="PROSITE-ProRule" id="PRU00236"/>
    </source>
</evidence>
<dbReference type="InterPro" id="IPR029071">
    <property type="entry name" value="Ubiquitin-like_domsf"/>
</dbReference>
<dbReference type="Gene3D" id="2.130.10.30">
    <property type="entry name" value="Regulator of chromosome condensation 1/beta-lactamase-inhibitor protein II"/>
    <property type="match status" value="1"/>
</dbReference>
<keyword evidence="3" id="KW-0862">Zinc</keyword>
<protein>
    <submittedName>
        <fullName evidence="9">NAD-dependent protein deacylase (Regulator y protein SIR2 homolog)</fullName>
    </submittedName>
</protein>
<dbReference type="AlphaFoldDB" id="A0A9P1CR87"/>
<dbReference type="PANTHER" id="PTHR11085:SF10">
    <property type="entry name" value="NAD-DEPENDENT PROTEIN DEACYLASE SIRTUIN-5, MITOCHONDRIAL-RELATED"/>
    <property type="match status" value="1"/>
</dbReference>
<dbReference type="InterPro" id="IPR026591">
    <property type="entry name" value="Sirtuin_cat_small_dom_sf"/>
</dbReference>
<evidence type="ECO:0000313" key="8">
    <source>
        <dbReference type="EMBL" id="CAL1148231.1"/>
    </source>
</evidence>
<dbReference type="GO" id="GO:0017136">
    <property type="term" value="F:histone deacetylase activity, NAD-dependent"/>
    <property type="evidence" value="ECO:0007669"/>
    <property type="project" value="TreeGrafter"/>
</dbReference>
<organism evidence="7">
    <name type="scientific">Cladocopium goreaui</name>
    <dbReference type="NCBI Taxonomy" id="2562237"/>
    <lineage>
        <taxon>Eukaryota</taxon>
        <taxon>Sar</taxon>
        <taxon>Alveolata</taxon>
        <taxon>Dinophyceae</taxon>
        <taxon>Suessiales</taxon>
        <taxon>Symbiodiniaceae</taxon>
        <taxon>Cladocopium</taxon>
    </lineage>
</organism>
<dbReference type="EMBL" id="CAMXCT030002002">
    <property type="protein sequence ID" value="CAL4782168.1"/>
    <property type="molecule type" value="Genomic_DNA"/>
</dbReference>
<dbReference type="Pfam" id="PF02146">
    <property type="entry name" value="SIR2"/>
    <property type="match status" value="2"/>
</dbReference>
<keyword evidence="2" id="KW-0520">NAD</keyword>
<feature type="domain" description="Ubiquitin-like" evidence="5">
    <location>
        <begin position="1"/>
        <end position="71"/>
    </location>
</feature>
<feature type="domain" description="Deacetylase sirtuin-type" evidence="6">
    <location>
        <begin position="350"/>
        <end position="689"/>
    </location>
</feature>
<name>A0A9P1CR87_9DINO</name>
<reference evidence="7" key="1">
    <citation type="submission" date="2022-10" db="EMBL/GenBank/DDBJ databases">
        <authorList>
            <person name="Chen Y."/>
            <person name="Dougan E. K."/>
            <person name="Chan C."/>
            <person name="Rhodes N."/>
            <person name="Thang M."/>
        </authorList>
    </citation>
    <scope>NUCLEOTIDE SEQUENCE</scope>
</reference>
<dbReference type="EMBL" id="CAMXCT010002002">
    <property type="protein sequence ID" value="CAI3994856.1"/>
    <property type="molecule type" value="Genomic_DNA"/>
</dbReference>
<dbReference type="InterPro" id="IPR029035">
    <property type="entry name" value="DHS-like_NAD/FAD-binding_dom"/>
</dbReference>
<dbReference type="SUPFAM" id="SSF54236">
    <property type="entry name" value="Ubiquitin-like"/>
    <property type="match status" value="1"/>
</dbReference>
<evidence type="ECO:0000256" key="1">
    <source>
        <dbReference type="ARBA" id="ARBA00022679"/>
    </source>
</evidence>
<dbReference type="PROSITE" id="PS50053">
    <property type="entry name" value="UBIQUITIN_2"/>
    <property type="match status" value="1"/>
</dbReference>
<evidence type="ECO:0000256" key="2">
    <source>
        <dbReference type="ARBA" id="ARBA00023027"/>
    </source>
</evidence>
<feature type="binding site" evidence="3">
    <location>
        <position position="585"/>
    </location>
    <ligand>
        <name>Zn(2+)</name>
        <dbReference type="ChEBI" id="CHEBI:29105"/>
    </ligand>
</feature>
<feature type="binding site" evidence="3">
    <location>
        <position position="473"/>
    </location>
    <ligand>
        <name>Zn(2+)</name>
        <dbReference type="ChEBI" id="CHEBI:29105"/>
    </ligand>
</feature>
<dbReference type="SUPFAM" id="SSF52467">
    <property type="entry name" value="DHS-like NAD/FAD-binding domain"/>
    <property type="match status" value="1"/>
</dbReference>
<dbReference type="EMBL" id="CAMXCT020002002">
    <property type="protein sequence ID" value="CAL1148231.1"/>
    <property type="molecule type" value="Genomic_DNA"/>
</dbReference>
<evidence type="ECO:0000313" key="7">
    <source>
        <dbReference type="EMBL" id="CAI3994856.1"/>
    </source>
</evidence>
<feature type="region of interest" description="Disordered" evidence="4">
    <location>
        <begin position="522"/>
        <end position="580"/>
    </location>
</feature>
<feature type="binding site" evidence="3">
    <location>
        <position position="468"/>
    </location>
    <ligand>
        <name>Zn(2+)</name>
        <dbReference type="ChEBI" id="CHEBI:29105"/>
    </ligand>
</feature>
<dbReference type="CDD" id="cd17039">
    <property type="entry name" value="Ubl_ubiquitin_like"/>
    <property type="match status" value="1"/>
</dbReference>
<dbReference type="OrthoDB" id="408734at2759"/>
<gene>
    <name evidence="7" type="ORF">C1SCF055_LOCUS21472</name>
</gene>
<dbReference type="InterPro" id="IPR009091">
    <property type="entry name" value="RCC1/BLIP-II"/>
</dbReference>
<dbReference type="InterPro" id="IPR003000">
    <property type="entry name" value="Sirtuin"/>
</dbReference>
<dbReference type="InterPro" id="IPR050134">
    <property type="entry name" value="NAD-dep_sirtuin_deacylases"/>
</dbReference>
<dbReference type="GO" id="GO:0070403">
    <property type="term" value="F:NAD+ binding"/>
    <property type="evidence" value="ECO:0007669"/>
    <property type="project" value="InterPro"/>
</dbReference>
<evidence type="ECO:0000256" key="4">
    <source>
        <dbReference type="SAM" id="MobiDB-lite"/>
    </source>
</evidence>
<evidence type="ECO:0000259" key="6">
    <source>
        <dbReference type="PROSITE" id="PS50305"/>
    </source>
</evidence>
<dbReference type="PROSITE" id="PS50305">
    <property type="entry name" value="SIRTUIN"/>
    <property type="match status" value="1"/>
</dbReference>
<keyword evidence="3" id="KW-0479">Metal-binding</keyword>
<evidence type="ECO:0000259" key="5">
    <source>
        <dbReference type="PROSITE" id="PS50053"/>
    </source>
</evidence>
<reference evidence="8" key="2">
    <citation type="submission" date="2024-04" db="EMBL/GenBank/DDBJ databases">
        <authorList>
            <person name="Chen Y."/>
            <person name="Shah S."/>
            <person name="Dougan E. K."/>
            <person name="Thang M."/>
            <person name="Chan C."/>
        </authorList>
    </citation>
    <scope>NUCLEOTIDE SEQUENCE [LARGE SCALE GENOMIC DNA]</scope>
</reference>
<feature type="binding site" evidence="3">
    <location>
        <position position="588"/>
    </location>
    <ligand>
        <name>Zn(2+)</name>
        <dbReference type="ChEBI" id="CHEBI:29105"/>
    </ligand>
</feature>
<evidence type="ECO:0000313" key="10">
    <source>
        <dbReference type="Proteomes" id="UP001152797"/>
    </source>
</evidence>